<dbReference type="InterPro" id="IPR007246">
    <property type="entry name" value="Gaa1"/>
</dbReference>
<dbReference type="InterPro" id="IPR022764">
    <property type="entry name" value="Peptidase_S54_rhomboid_dom"/>
</dbReference>
<feature type="transmembrane region" description="Helical" evidence="5">
    <location>
        <begin position="96"/>
        <end position="118"/>
    </location>
</feature>
<evidence type="ECO:0000256" key="2">
    <source>
        <dbReference type="ARBA" id="ARBA00022692"/>
    </source>
</evidence>
<feature type="domain" description="Peptidase S54 rhomboid" evidence="6">
    <location>
        <begin position="61"/>
        <end position="203"/>
    </location>
</feature>
<evidence type="ECO:0000256" key="4">
    <source>
        <dbReference type="ARBA" id="ARBA00023136"/>
    </source>
</evidence>
<feature type="transmembrane region" description="Helical" evidence="5">
    <location>
        <begin position="829"/>
        <end position="850"/>
    </location>
</feature>
<evidence type="ECO:0000259" key="6">
    <source>
        <dbReference type="Pfam" id="PF01694"/>
    </source>
</evidence>
<dbReference type="Proteomes" id="UP001304895">
    <property type="component" value="Unassembled WGS sequence"/>
</dbReference>
<feature type="transmembrane region" description="Helical" evidence="5">
    <location>
        <begin position="70"/>
        <end position="89"/>
    </location>
</feature>
<dbReference type="FunFam" id="3.40.630.10:FF:000121">
    <property type="entry name" value="GPI transamidase component (GAA1), putative"/>
    <property type="match status" value="1"/>
</dbReference>
<dbReference type="PANTHER" id="PTHR13304">
    <property type="entry name" value="GLYCOSYLPHOSPHATIDYLINOSITOL ANCHOR ATTACHMENT 1 PROTEIN"/>
    <property type="match status" value="1"/>
</dbReference>
<dbReference type="GO" id="GO:0004252">
    <property type="term" value="F:serine-type endopeptidase activity"/>
    <property type="evidence" value="ECO:0007669"/>
    <property type="project" value="InterPro"/>
</dbReference>
<gene>
    <name evidence="7" type="ORF">BT67DRAFT_461180</name>
</gene>
<dbReference type="AlphaFoldDB" id="A0AAN6ZEI6"/>
<keyword evidence="2 5" id="KW-0812">Transmembrane</keyword>
<reference evidence="7" key="2">
    <citation type="submission" date="2023-05" db="EMBL/GenBank/DDBJ databases">
        <authorList>
            <consortium name="Lawrence Berkeley National Laboratory"/>
            <person name="Steindorff A."/>
            <person name="Hensen N."/>
            <person name="Bonometti L."/>
            <person name="Westerberg I."/>
            <person name="Brannstrom I.O."/>
            <person name="Guillou S."/>
            <person name="Cros-Aarteil S."/>
            <person name="Calhoun S."/>
            <person name="Haridas S."/>
            <person name="Kuo A."/>
            <person name="Mondo S."/>
            <person name="Pangilinan J."/>
            <person name="Riley R."/>
            <person name="Labutti K."/>
            <person name="Andreopoulos B."/>
            <person name="Lipzen A."/>
            <person name="Chen C."/>
            <person name="Yanf M."/>
            <person name="Daum C."/>
            <person name="Ng V."/>
            <person name="Clum A."/>
            <person name="Ohm R."/>
            <person name="Martin F."/>
            <person name="Silar P."/>
            <person name="Natvig D."/>
            <person name="Lalanne C."/>
            <person name="Gautier V."/>
            <person name="Ament-Velasquez S.L."/>
            <person name="Kruys A."/>
            <person name="Hutchinson M.I."/>
            <person name="Powell A.J."/>
            <person name="Barry K."/>
            <person name="Miller A.N."/>
            <person name="Grigoriev I.V."/>
            <person name="Debuchy R."/>
            <person name="Gladieux P."/>
            <person name="Thoren M.H."/>
            <person name="Johannesson H."/>
        </authorList>
    </citation>
    <scope>NUCLEOTIDE SEQUENCE</scope>
    <source>
        <strain evidence="7">CBS 123565</strain>
    </source>
</reference>
<feature type="transmembrane region" description="Helical" evidence="5">
    <location>
        <begin position="21"/>
        <end position="40"/>
    </location>
</feature>
<comment type="subcellular location">
    <subcellularLocation>
        <location evidence="1">Membrane</location>
        <topology evidence="1">Multi-pass membrane protein</topology>
    </subcellularLocation>
</comment>
<dbReference type="InterPro" id="IPR035952">
    <property type="entry name" value="Rhomboid-like_sf"/>
</dbReference>
<evidence type="ECO:0000256" key="1">
    <source>
        <dbReference type="ARBA" id="ARBA00004141"/>
    </source>
</evidence>
<dbReference type="PANTHER" id="PTHR13304:SF0">
    <property type="entry name" value="GLYCOSYLPHOSPHATIDYLINOSITOL ANCHOR ATTACHMENT 1 PROTEIN"/>
    <property type="match status" value="1"/>
</dbReference>
<dbReference type="SUPFAM" id="SSF144091">
    <property type="entry name" value="Rhomboid-like"/>
    <property type="match status" value="1"/>
</dbReference>
<dbReference type="Pfam" id="PF01694">
    <property type="entry name" value="Rhomboid"/>
    <property type="match status" value="1"/>
</dbReference>
<feature type="transmembrane region" description="Helical" evidence="5">
    <location>
        <begin position="124"/>
        <end position="143"/>
    </location>
</feature>
<keyword evidence="8" id="KW-1185">Reference proteome</keyword>
<protein>
    <submittedName>
        <fullName evidence="7">GPI transamidase-like protein</fullName>
    </submittedName>
</protein>
<evidence type="ECO:0000313" key="8">
    <source>
        <dbReference type="Proteomes" id="UP001304895"/>
    </source>
</evidence>
<feature type="transmembrane region" description="Helical" evidence="5">
    <location>
        <begin position="266"/>
        <end position="287"/>
    </location>
</feature>
<reference evidence="7" key="1">
    <citation type="journal article" date="2023" name="Mol. Phylogenet. Evol.">
        <title>Genome-scale phylogeny and comparative genomics of the fungal order Sordariales.</title>
        <authorList>
            <person name="Hensen N."/>
            <person name="Bonometti L."/>
            <person name="Westerberg I."/>
            <person name="Brannstrom I.O."/>
            <person name="Guillou S."/>
            <person name="Cros-Aarteil S."/>
            <person name="Calhoun S."/>
            <person name="Haridas S."/>
            <person name="Kuo A."/>
            <person name="Mondo S."/>
            <person name="Pangilinan J."/>
            <person name="Riley R."/>
            <person name="LaButti K."/>
            <person name="Andreopoulos B."/>
            <person name="Lipzen A."/>
            <person name="Chen C."/>
            <person name="Yan M."/>
            <person name="Daum C."/>
            <person name="Ng V."/>
            <person name="Clum A."/>
            <person name="Steindorff A."/>
            <person name="Ohm R.A."/>
            <person name="Martin F."/>
            <person name="Silar P."/>
            <person name="Natvig D.O."/>
            <person name="Lalanne C."/>
            <person name="Gautier V."/>
            <person name="Ament-Velasquez S.L."/>
            <person name="Kruys A."/>
            <person name="Hutchinson M.I."/>
            <person name="Powell A.J."/>
            <person name="Barry K."/>
            <person name="Miller A.N."/>
            <person name="Grigoriev I.V."/>
            <person name="Debuchy R."/>
            <person name="Gladieux P."/>
            <person name="Hiltunen Thoren M."/>
            <person name="Johannesson H."/>
        </authorList>
    </citation>
    <scope>NUCLEOTIDE SEQUENCE</scope>
    <source>
        <strain evidence="7">CBS 123565</strain>
    </source>
</reference>
<feature type="transmembrane region" description="Helical" evidence="5">
    <location>
        <begin position="721"/>
        <end position="740"/>
    </location>
</feature>
<dbReference type="Pfam" id="PF04114">
    <property type="entry name" value="Gaa1"/>
    <property type="match status" value="1"/>
</dbReference>
<keyword evidence="4 5" id="KW-0472">Membrane</keyword>
<evidence type="ECO:0000256" key="3">
    <source>
        <dbReference type="ARBA" id="ARBA00022989"/>
    </source>
</evidence>
<keyword evidence="3 5" id="KW-1133">Transmembrane helix</keyword>
<sequence>MRLPNIPGFSLPKLESYISRLPLFTRAMLAAMVVFQVVGLQHSFDVRAWGALIPDEIGFQTLYRTNTFPLIHLNAFHLVLNLLTVIPLLERFESEYGTLTSLALFFGPLTTIPALLYVGVEKHILGANTPVMGASIWAFLLFGAEAIRTYRTNPYFVISTYNIPTWTSPLALLLCMAALVPSSSFLGHLVGLVVGYIWGLGYIKFLAPPEKALRWVEGKLKLPARLPYFVSVDQKTYGRFGVLPTSTGPSSASALHLRRDPRILKLPPYLSLLCIVVGVVWLFLLPFDDYSRRTYISENALLPGQVHTYFSGSDQHVFRAYKHELHALAGKSNIEFNDKLEPIVKGLGLKTARQNFTYHAAGHTLEGENLYAILQAPRSDATEAIVLVAARENVRNEVNINGIPLALTLLRYFKRWSLWSKDIILVLTPDSIAGPQAWVDAYHDAHDTYRVASLPIKSGALQGAIAIDYAQEGRFESVHIVYDGVNGQLPNLDLINSVVNIAGGQMGMGVAIQEMWQHDNKYPDRLRTMLRGMLKQGLGLASGPHSSFIPYHVDAVTLRPFGDGWQDEMAMGRVIEGTFRSLNNLLEHLHQSFFFYLLMQRERFVSIGTYLPSAMLVAANFTIMAIALWIKSGHPEGATTGADKPKRLSTQTVERDLFLPLGVVTLCQSLSVIPLYLFNHAPDNTLTPLFAVFTALNTLLPPLLSHHLTAAAAPTEQQYHLIKSFSLLLLGMFLSTLATLNFPLSLLIGLVSIPLTFLRPLSLAPSSSSSSSPSSSSSSSLMRRRLLAAAAMAAVSPPAVLLAGCALWGVGVGDVLRAAAVAWHVCGTWTQVVVWCVWWPAWLAGSVVLLGRPRGMGTGAGK</sequence>
<dbReference type="EMBL" id="MU853404">
    <property type="protein sequence ID" value="KAK4136175.1"/>
    <property type="molecule type" value="Genomic_DNA"/>
</dbReference>
<dbReference type="GO" id="GO:0016255">
    <property type="term" value="P:attachment of GPI anchor to protein"/>
    <property type="evidence" value="ECO:0007669"/>
    <property type="project" value="TreeGrafter"/>
</dbReference>
<organism evidence="7 8">
    <name type="scientific">Trichocladium antarcticum</name>
    <dbReference type="NCBI Taxonomy" id="1450529"/>
    <lineage>
        <taxon>Eukaryota</taxon>
        <taxon>Fungi</taxon>
        <taxon>Dikarya</taxon>
        <taxon>Ascomycota</taxon>
        <taxon>Pezizomycotina</taxon>
        <taxon>Sordariomycetes</taxon>
        <taxon>Sordariomycetidae</taxon>
        <taxon>Sordariales</taxon>
        <taxon>Chaetomiaceae</taxon>
        <taxon>Trichocladium</taxon>
    </lineage>
</organism>
<feature type="transmembrane region" description="Helical" evidence="5">
    <location>
        <begin position="657"/>
        <end position="677"/>
    </location>
</feature>
<name>A0AAN6ZEI6_9PEZI</name>
<accession>A0AAN6ZEI6</accession>
<proteinExistence type="predicted"/>
<evidence type="ECO:0000313" key="7">
    <source>
        <dbReference type="EMBL" id="KAK4136175.1"/>
    </source>
</evidence>
<evidence type="ECO:0000256" key="5">
    <source>
        <dbReference type="SAM" id="Phobius"/>
    </source>
</evidence>
<feature type="transmembrane region" description="Helical" evidence="5">
    <location>
        <begin position="610"/>
        <end position="630"/>
    </location>
</feature>
<feature type="transmembrane region" description="Helical" evidence="5">
    <location>
        <begin position="185"/>
        <end position="205"/>
    </location>
</feature>
<dbReference type="GO" id="GO:0042765">
    <property type="term" value="C:GPI-anchor transamidase complex"/>
    <property type="evidence" value="ECO:0007669"/>
    <property type="project" value="InterPro"/>
</dbReference>
<feature type="transmembrane region" description="Helical" evidence="5">
    <location>
        <begin position="155"/>
        <end position="179"/>
    </location>
</feature>
<feature type="transmembrane region" description="Helical" evidence="5">
    <location>
        <begin position="786"/>
        <end position="809"/>
    </location>
</feature>
<dbReference type="Gene3D" id="1.20.1540.10">
    <property type="entry name" value="Rhomboid-like"/>
    <property type="match status" value="1"/>
</dbReference>
<comment type="caution">
    <text evidence="7">The sequence shown here is derived from an EMBL/GenBank/DDBJ whole genome shotgun (WGS) entry which is preliminary data.</text>
</comment>